<protein>
    <recommendedName>
        <fullName evidence="1">HAT C-terminal dimerisation domain-containing protein</fullName>
    </recommendedName>
</protein>
<comment type="caution">
    <text evidence="2">The sequence shown here is derived from an EMBL/GenBank/DDBJ whole genome shotgun (WGS) entry which is preliminary data.</text>
</comment>
<dbReference type="Proteomes" id="UP000821853">
    <property type="component" value="Chromosome 3"/>
</dbReference>
<name>A0A9J6G7C6_HAELO</name>
<dbReference type="GO" id="GO:0046983">
    <property type="term" value="F:protein dimerization activity"/>
    <property type="evidence" value="ECO:0007669"/>
    <property type="project" value="InterPro"/>
</dbReference>
<proteinExistence type="predicted"/>
<keyword evidence="3" id="KW-1185">Reference proteome</keyword>
<sequence length="127" mass="14321">MPRKSDIYIGSDDELDAGLKEKEKSQGVKITKTKGTKVDSGSIDRATSKEKKRLRKDENVLACVETQRLERAKLSELPKVVLACPGTQVNVERNFSGLKFILSPQRVNFSENTLDNVMVIRANWKEK</sequence>
<dbReference type="Pfam" id="PF05699">
    <property type="entry name" value="Dimer_Tnp_hAT"/>
    <property type="match status" value="1"/>
</dbReference>
<evidence type="ECO:0000313" key="3">
    <source>
        <dbReference type="Proteomes" id="UP000821853"/>
    </source>
</evidence>
<dbReference type="AlphaFoldDB" id="A0A9J6G7C6"/>
<feature type="domain" description="HAT C-terminal dimerisation" evidence="1">
    <location>
        <begin position="54"/>
        <end position="123"/>
    </location>
</feature>
<dbReference type="EMBL" id="JABSTR010000005">
    <property type="protein sequence ID" value="KAH9370348.1"/>
    <property type="molecule type" value="Genomic_DNA"/>
</dbReference>
<evidence type="ECO:0000259" key="1">
    <source>
        <dbReference type="Pfam" id="PF05699"/>
    </source>
</evidence>
<dbReference type="VEuPathDB" id="VectorBase:HLOH_052663"/>
<evidence type="ECO:0000313" key="2">
    <source>
        <dbReference type="EMBL" id="KAH9370348.1"/>
    </source>
</evidence>
<dbReference type="InterPro" id="IPR008906">
    <property type="entry name" value="HATC_C_dom"/>
</dbReference>
<reference evidence="2 3" key="1">
    <citation type="journal article" date="2020" name="Cell">
        <title>Large-Scale Comparative Analyses of Tick Genomes Elucidate Their Genetic Diversity and Vector Capacities.</title>
        <authorList>
            <consortium name="Tick Genome and Microbiome Consortium (TIGMIC)"/>
            <person name="Jia N."/>
            <person name="Wang J."/>
            <person name="Shi W."/>
            <person name="Du L."/>
            <person name="Sun Y."/>
            <person name="Zhan W."/>
            <person name="Jiang J.F."/>
            <person name="Wang Q."/>
            <person name="Zhang B."/>
            <person name="Ji P."/>
            <person name="Bell-Sakyi L."/>
            <person name="Cui X.M."/>
            <person name="Yuan T.T."/>
            <person name="Jiang B.G."/>
            <person name="Yang W.F."/>
            <person name="Lam T.T."/>
            <person name="Chang Q.C."/>
            <person name="Ding S.J."/>
            <person name="Wang X.J."/>
            <person name="Zhu J.G."/>
            <person name="Ruan X.D."/>
            <person name="Zhao L."/>
            <person name="Wei J.T."/>
            <person name="Ye R.Z."/>
            <person name="Que T.C."/>
            <person name="Du C.H."/>
            <person name="Zhou Y.H."/>
            <person name="Cheng J.X."/>
            <person name="Dai P.F."/>
            <person name="Guo W.B."/>
            <person name="Han X.H."/>
            <person name="Huang E.J."/>
            <person name="Li L.F."/>
            <person name="Wei W."/>
            <person name="Gao Y.C."/>
            <person name="Liu J.Z."/>
            <person name="Shao H.Z."/>
            <person name="Wang X."/>
            <person name="Wang C.C."/>
            <person name="Yang T.C."/>
            <person name="Huo Q.B."/>
            <person name="Li W."/>
            <person name="Chen H.Y."/>
            <person name="Chen S.E."/>
            <person name="Zhou L.G."/>
            <person name="Ni X.B."/>
            <person name="Tian J.H."/>
            <person name="Sheng Y."/>
            <person name="Liu T."/>
            <person name="Pan Y.S."/>
            <person name="Xia L.Y."/>
            <person name="Li J."/>
            <person name="Zhao F."/>
            <person name="Cao W.C."/>
        </authorList>
    </citation>
    <scope>NUCLEOTIDE SEQUENCE [LARGE SCALE GENOMIC DNA]</scope>
    <source>
        <strain evidence="2">HaeL-2018</strain>
    </source>
</reference>
<dbReference type="InterPro" id="IPR012337">
    <property type="entry name" value="RNaseH-like_sf"/>
</dbReference>
<dbReference type="SUPFAM" id="SSF53098">
    <property type="entry name" value="Ribonuclease H-like"/>
    <property type="match status" value="1"/>
</dbReference>
<gene>
    <name evidence="2" type="ORF">HPB48_006734</name>
</gene>
<organism evidence="2 3">
    <name type="scientific">Haemaphysalis longicornis</name>
    <name type="common">Bush tick</name>
    <dbReference type="NCBI Taxonomy" id="44386"/>
    <lineage>
        <taxon>Eukaryota</taxon>
        <taxon>Metazoa</taxon>
        <taxon>Ecdysozoa</taxon>
        <taxon>Arthropoda</taxon>
        <taxon>Chelicerata</taxon>
        <taxon>Arachnida</taxon>
        <taxon>Acari</taxon>
        <taxon>Parasitiformes</taxon>
        <taxon>Ixodida</taxon>
        <taxon>Ixodoidea</taxon>
        <taxon>Ixodidae</taxon>
        <taxon>Haemaphysalinae</taxon>
        <taxon>Haemaphysalis</taxon>
    </lineage>
</organism>
<accession>A0A9J6G7C6</accession>